<dbReference type="SUPFAM" id="SSF57756">
    <property type="entry name" value="Retrovirus zinc finger-like domains"/>
    <property type="match status" value="1"/>
</dbReference>
<evidence type="ECO:0000313" key="2">
    <source>
        <dbReference type="Proteomes" id="UP000006729"/>
    </source>
</evidence>
<dbReference type="EMBL" id="CM009306">
    <property type="protein sequence ID" value="RQP02039.1"/>
    <property type="molecule type" value="Genomic_DNA"/>
</dbReference>
<evidence type="ECO:0000313" key="1">
    <source>
        <dbReference type="EMBL" id="RQP02039.1"/>
    </source>
</evidence>
<proteinExistence type="predicted"/>
<dbReference type="GO" id="GO:0008270">
    <property type="term" value="F:zinc ion binding"/>
    <property type="evidence" value="ECO:0007669"/>
    <property type="project" value="InterPro"/>
</dbReference>
<evidence type="ECO:0008006" key="3">
    <source>
        <dbReference type="Google" id="ProtNLM"/>
    </source>
</evidence>
<dbReference type="InParanoid" id="A0A3N7HTI6"/>
<gene>
    <name evidence="1" type="ORF">POPTR_017G071950</name>
</gene>
<dbReference type="Proteomes" id="UP000006729">
    <property type="component" value="Chromosome 17"/>
</dbReference>
<name>A0A3N7HTI6_POPTR</name>
<dbReference type="InterPro" id="IPR036875">
    <property type="entry name" value="Znf_CCHC_sf"/>
</dbReference>
<sequence length="66" mass="7563">MSKKKDKKNKCAISKANKLTGGIKKDKGICHYYGKEGHWRRNCKEYLATVKVEKLNEAYNSGTKNK</sequence>
<accession>A0A3N7HTI6</accession>
<keyword evidence="2" id="KW-1185">Reference proteome</keyword>
<dbReference type="GO" id="GO:0003676">
    <property type="term" value="F:nucleic acid binding"/>
    <property type="evidence" value="ECO:0007669"/>
    <property type="project" value="InterPro"/>
</dbReference>
<protein>
    <recommendedName>
        <fullName evidence="3">CCHC-type domain-containing protein</fullName>
    </recommendedName>
</protein>
<reference evidence="1 2" key="1">
    <citation type="journal article" date="2006" name="Science">
        <title>The genome of black cottonwood, Populus trichocarpa (Torr. &amp; Gray).</title>
        <authorList>
            <person name="Tuskan G.A."/>
            <person name="Difazio S."/>
            <person name="Jansson S."/>
            <person name="Bohlmann J."/>
            <person name="Grigoriev I."/>
            <person name="Hellsten U."/>
            <person name="Putnam N."/>
            <person name="Ralph S."/>
            <person name="Rombauts S."/>
            <person name="Salamov A."/>
            <person name="Schein J."/>
            <person name="Sterck L."/>
            <person name="Aerts A."/>
            <person name="Bhalerao R.R."/>
            <person name="Bhalerao R.P."/>
            <person name="Blaudez D."/>
            <person name="Boerjan W."/>
            <person name="Brun A."/>
            <person name="Brunner A."/>
            <person name="Busov V."/>
            <person name="Campbell M."/>
            <person name="Carlson J."/>
            <person name="Chalot M."/>
            <person name="Chapman J."/>
            <person name="Chen G.L."/>
            <person name="Cooper D."/>
            <person name="Coutinho P.M."/>
            <person name="Couturier J."/>
            <person name="Covert S."/>
            <person name="Cronk Q."/>
            <person name="Cunningham R."/>
            <person name="Davis J."/>
            <person name="Degroeve S."/>
            <person name="Dejardin A."/>
            <person name="Depamphilis C."/>
            <person name="Detter J."/>
            <person name="Dirks B."/>
            <person name="Dubchak I."/>
            <person name="Duplessis S."/>
            <person name="Ehlting J."/>
            <person name="Ellis B."/>
            <person name="Gendler K."/>
            <person name="Goodstein D."/>
            <person name="Gribskov M."/>
            <person name="Grimwood J."/>
            <person name="Groover A."/>
            <person name="Gunter L."/>
            <person name="Hamberger B."/>
            <person name="Heinze B."/>
            <person name="Helariutta Y."/>
            <person name="Henrissat B."/>
            <person name="Holligan D."/>
            <person name="Holt R."/>
            <person name="Huang W."/>
            <person name="Islam-Faridi N."/>
            <person name="Jones S."/>
            <person name="Jones-Rhoades M."/>
            <person name="Jorgensen R."/>
            <person name="Joshi C."/>
            <person name="Kangasjarvi J."/>
            <person name="Karlsson J."/>
            <person name="Kelleher C."/>
            <person name="Kirkpatrick R."/>
            <person name="Kirst M."/>
            <person name="Kohler A."/>
            <person name="Kalluri U."/>
            <person name="Larimer F."/>
            <person name="Leebens-Mack J."/>
            <person name="Leple J.C."/>
            <person name="Locascio P."/>
            <person name="Lou Y."/>
            <person name="Lucas S."/>
            <person name="Martin F."/>
            <person name="Montanini B."/>
            <person name="Napoli C."/>
            <person name="Nelson D.R."/>
            <person name="Nelson C."/>
            <person name="Nieminen K."/>
            <person name="Nilsson O."/>
            <person name="Pereda V."/>
            <person name="Peter G."/>
            <person name="Philippe R."/>
            <person name="Pilate G."/>
            <person name="Poliakov A."/>
            <person name="Razumovskaya J."/>
            <person name="Richardson P."/>
            <person name="Rinaldi C."/>
            <person name="Ritland K."/>
            <person name="Rouze P."/>
            <person name="Ryaboy D."/>
            <person name="Schmutz J."/>
            <person name="Schrader J."/>
            <person name="Segerman B."/>
            <person name="Shin H."/>
            <person name="Siddiqui A."/>
            <person name="Sterky F."/>
            <person name="Terry A."/>
            <person name="Tsai C.J."/>
            <person name="Uberbacher E."/>
            <person name="Unneberg P."/>
            <person name="Vahala J."/>
            <person name="Wall K."/>
            <person name="Wessler S."/>
            <person name="Yang G."/>
            <person name="Yin T."/>
            <person name="Douglas C."/>
            <person name="Marra M."/>
            <person name="Sandberg G."/>
            <person name="Van de Peer Y."/>
            <person name="Rokhsar D."/>
        </authorList>
    </citation>
    <scope>NUCLEOTIDE SEQUENCE [LARGE SCALE GENOMIC DNA]</scope>
    <source>
        <strain evidence="2">cv. Nisqually</strain>
    </source>
</reference>
<organism evidence="1 2">
    <name type="scientific">Populus trichocarpa</name>
    <name type="common">Western balsam poplar</name>
    <name type="synonym">Populus balsamifera subsp. trichocarpa</name>
    <dbReference type="NCBI Taxonomy" id="3694"/>
    <lineage>
        <taxon>Eukaryota</taxon>
        <taxon>Viridiplantae</taxon>
        <taxon>Streptophyta</taxon>
        <taxon>Embryophyta</taxon>
        <taxon>Tracheophyta</taxon>
        <taxon>Spermatophyta</taxon>
        <taxon>Magnoliopsida</taxon>
        <taxon>eudicotyledons</taxon>
        <taxon>Gunneridae</taxon>
        <taxon>Pentapetalae</taxon>
        <taxon>rosids</taxon>
        <taxon>fabids</taxon>
        <taxon>Malpighiales</taxon>
        <taxon>Salicaceae</taxon>
        <taxon>Saliceae</taxon>
        <taxon>Populus</taxon>
    </lineage>
</organism>
<dbReference type="AlphaFoldDB" id="A0A3N7HTI6"/>
<dbReference type="Gene3D" id="4.10.60.10">
    <property type="entry name" value="Zinc finger, CCHC-type"/>
    <property type="match status" value="1"/>
</dbReference>